<dbReference type="Pfam" id="PF08448">
    <property type="entry name" value="PAS_4"/>
    <property type="match status" value="1"/>
</dbReference>
<comment type="caution">
    <text evidence="20">The sequence shown here is derived from an EMBL/GenBank/DDBJ whole genome shotgun (WGS) entry which is preliminary data.</text>
</comment>
<dbReference type="InterPro" id="IPR006189">
    <property type="entry name" value="CHASE_dom"/>
</dbReference>
<dbReference type="SUPFAM" id="SSF47226">
    <property type="entry name" value="Histidine-containing phosphotransfer domain, HPT domain"/>
    <property type="match status" value="1"/>
</dbReference>
<feature type="domain" description="PAS" evidence="16">
    <location>
        <begin position="508"/>
        <end position="537"/>
    </location>
</feature>
<proteinExistence type="predicted"/>
<dbReference type="InterPro" id="IPR003661">
    <property type="entry name" value="HisK_dim/P_dom"/>
</dbReference>
<dbReference type="Gene3D" id="2.10.70.100">
    <property type="match status" value="1"/>
</dbReference>
<keyword evidence="6" id="KW-0812">Transmembrane</keyword>
<evidence type="ECO:0000256" key="9">
    <source>
        <dbReference type="ARBA" id="ARBA00022989"/>
    </source>
</evidence>
<dbReference type="Gene3D" id="1.10.287.130">
    <property type="match status" value="1"/>
</dbReference>
<evidence type="ECO:0000256" key="10">
    <source>
        <dbReference type="ARBA" id="ARBA00023012"/>
    </source>
</evidence>
<dbReference type="Pfam" id="PF08447">
    <property type="entry name" value="PAS_3"/>
    <property type="match status" value="1"/>
</dbReference>
<dbReference type="SUPFAM" id="SSF52172">
    <property type="entry name" value="CheY-like"/>
    <property type="match status" value="2"/>
</dbReference>
<dbReference type="InterPro" id="IPR036097">
    <property type="entry name" value="HisK_dim/P_sf"/>
</dbReference>
<evidence type="ECO:0000256" key="5">
    <source>
        <dbReference type="ARBA" id="ARBA00022553"/>
    </source>
</evidence>
<dbReference type="PROSITE" id="PS50113">
    <property type="entry name" value="PAC"/>
    <property type="match status" value="4"/>
</dbReference>
<dbReference type="InterPro" id="IPR036890">
    <property type="entry name" value="HATPase_C_sf"/>
</dbReference>
<feature type="domain" description="PAC" evidence="17">
    <location>
        <begin position="562"/>
        <end position="616"/>
    </location>
</feature>
<dbReference type="InterPro" id="IPR000014">
    <property type="entry name" value="PAS"/>
</dbReference>
<dbReference type="SUPFAM" id="SSF55785">
    <property type="entry name" value="PYP-like sensor domain (PAS domain)"/>
    <property type="match status" value="4"/>
</dbReference>
<dbReference type="Gene3D" id="3.30.565.10">
    <property type="entry name" value="Histidine kinase-like ATPase, C-terminal domain"/>
    <property type="match status" value="1"/>
</dbReference>
<dbReference type="PRINTS" id="PR00344">
    <property type="entry name" value="BCTRLSENSOR"/>
</dbReference>
<comment type="subcellular location">
    <subcellularLocation>
        <location evidence="2">Cell membrane</location>
        <topology evidence="2">Multi-pass membrane protein</topology>
    </subcellularLocation>
</comment>
<dbReference type="Pfam" id="PF00072">
    <property type="entry name" value="Response_reg"/>
    <property type="match status" value="2"/>
</dbReference>
<dbReference type="InterPro" id="IPR001789">
    <property type="entry name" value="Sig_transdc_resp-reg_receiver"/>
</dbReference>
<keyword evidence="7" id="KW-0547">Nucleotide-binding</keyword>
<dbReference type="CDD" id="cd16922">
    <property type="entry name" value="HATPase_EvgS-ArcB-TorS-like"/>
    <property type="match status" value="1"/>
</dbReference>
<keyword evidence="11" id="KW-0472">Membrane</keyword>
<dbReference type="InterPro" id="IPR013656">
    <property type="entry name" value="PAS_4"/>
</dbReference>
<dbReference type="Proteomes" id="UP001489333">
    <property type="component" value="Unassembled WGS sequence"/>
</dbReference>
<dbReference type="Pfam" id="PF02518">
    <property type="entry name" value="HATPase_c"/>
    <property type="match status" value="1"/>
</dbReference>
<feature type="domain" description="Response regulatory" evidence="15">
    <location>
        <begin position="1142"/>
        <end position="1266"/>
    </location>
</feature>
<feature type="domain" description="CHASE" evidence="18">
    <location>
        <begin position="77"/>
        <end position="225"/>
    </location>
</feature>
<evidence type="ECO:0000256" key="2">
    <source>
        <dbReference type="ARBA" id="ARBA00004651"/>
    </source>
</evidence>
<evidence type="ECO:0000256" key="8">
    <source>
        <dbReference type="ARBA" id="ARBA00022840"/>
    </source>
</evidence>
<evidence type="ECO:0000256" key="12">
    <source>
        <dbReference type="PROSITE-ProRule" id="PRU00110"/>
    </source>
</evidence>
<feature type="modified residue" description="Phosphohistidine" evidence="12">
    <location>
        <position position="1484"/>
    </location>
</feature>
<feature type="domain" description="HPt" evidence="19">
    <location>
        <begin position="1445"/>
        <end position="1540"/>
    </location>
</feature>
<dbReference type="InterPro" id="IPR035965">
    <property type="entry name" value="PAS-like_dom_sf"/>
</dbReference>
<dbReference type="Pfam" id="PF03924">
    <property type="entry name" value="CHASE"/>
    <property type="match status" value="1"/>
</dbReference>
<dbReference type="PROSITE" id="PS50894">
    <property type="entry name" value="HPT"/>
    <property type="match status" value="1"/>
</dbReference>
<evidence type="ECO:0000256" key="6">
    <source>
        <dbReference type="ARBA" id="ARBA00022692"/>
    </source>
</evidence>
<accession>A0ABU9UPC8</accession>
<feature type="modified residue" description="4-aspartylphosphate" evidence="13">
    <location>
        <position position="1338"/>
    </location>
</feature>
<evidence type="ECO:0000259" key="17">
    <source>
        <dbReference type="PROSITE" id="PS50113"/>
    </source>
</evidence>
<dbReference type="NCBIfam" id="TIGR00229">
    <property type="entry name" value="sensory_box"/>
    <property type="match status" value="4"/>
</dbReference>
<dbReference type="PANTHER" id="PTHR45339:SF1">
    <property type="entry name" value="HYBRID SIGNAL TRANSDUCTION HISTIDINE KINASE J"/>
    <property type="match status" value="1"/>
</dbReference>
<dbReference type="InterPro" id="IPR013655">
    <property type="entry name" value="PAS_fold_3"/>
</dbReference>
<feature type="domain" description="Histidine kinase" evidence="14">
    <location>
        <begin position="906"/>
        <end position="1127"/>
    </location>
</feature>
<dbReference type="InterPro" id="IPR042240">
    <property type="entry name" value="CHASE_sf"/>
</dbReference>
<evidence type="ECO:0000256" key="7">
    <source>
        <dbReference type="ARBA" id="ARBA00022741"/>
    </source>
</evidence>
<evidence type="ECO:0000256" key="13">
    <source>
        <dbReference type="PROSITE-ProRule" id="PRU00169"/>
    </source>
</evidence>
<reference evidence="20 21" key="1">
    <citation type="submission" date="2024-04" db="EMBL/GenBank/DDBJ databases">
        <title>Novel Shewanella species isolated from Baltic Sea sediments.</title>
        <authorList>
            <person name="Martin-Rodriguez A.J."/>
            <person name="Fernandez-Juarez V."/>
            <person name="Valeriano V.D."/>
            <person name="Mihindukulasooriya I."/>
            <person name="Ceresnova L."/>
            <person name="Joffre E."/>
            <person name="Jensie-Markopoulos S."/>
            <person name="Moore E.R.B."/>
            <person name="Sjoling A."/>
        </authorList>
    </citation>
    <scope>NUCLEOTIDE SEQUENCE [LARGE SCALE GENOMIC DNA]</scope>
    <source>
        <strain evidence="20 21">VAX-SP0-0CM-1</strain>
    </source>
</reference>
<dbReference type="Gene3D" id="3.30.450.20">
    <property type="entry name" value="PAS domain"/>
    <property type="match status" value="4"/>
</dbReference>
<feature type="modified residue" description="4-aspartylphosphate" evidence="13">
    <location>
        <position position="1196"/>
    </location>
</feature>
<keyword evidence="9" id="KW-1133">Transmembrane helix</keyword>
<dbReference type="CDD" id="cd17546">
    <property type="entry name" value="REC_hyHK_CKI1_RcsC-like"/>
    <property type="match status" value="2"/>
</dbReference>
<feature type="domain" description="PAC" evidence="17">
    <location>
        <begin position="706"/>
        <end position="758"/>
    </location>
</feature>
<dbReference type="EC" id="2.7.13.3" evidence="3"/>
<keyword evidence="10" id="KW-0902">Two-component regulatory system</keyword>
<dbReference type="SMART" id="SM00448">
    <property type="entry name" value="REC"/>
    <property type="match status" value="2"/>
</dbReference>
<evidence type="ECO:0000313" key="20">
    <source>
        <dbReference type="EMBL" id="MEM6247411.1"/>
    </source>
</evidence>
<keyword evidence="21" id="KW-1185">Reference proteome</keyword>
<evidence type="ECO:0000259" key="15">
    <source>
        <dbReference type="PROSITE" id="PS50110"/>
    </source>
</evidence>
<dbReference type="RefSeq" id="WP_342901778.1">
    <property type="nucleotide sequence ID" value="NZ_JBCHKU010000002.1"/>
</dbReference>
<dbReference type="SMART" id="SM00091">
    <property type="entry name" value="PAS"/>
    <property type="match status" value="5"/>
</dbReference>
<evidence type="ECO:0000259" key="18">
    <source>
        <dbReference type="PROSITE" id="PS50839"/>
    </source>
</evidence>
<feature type="domain" description="Response regulatory" evidence="15">
    <location>
        <begin position="1287"/>
        <end position="1405"/>
    </location>
</feature>
<evidence type="ECO:0000256" key="1">
    <source>
        <dbReference type="ARBA" id="ARBA00000085"/>
    </source>
</evidence>
<feature type="domain" description="PAC" evidence="17">
    <location>
        <begin position="415"/>
        <end position="470"/>
    </location>
</feature>
<dbReference type="InterPro" id="IPR008207">
    <property type="entry name" value="Sig_transdc_His_kin_Hpt_dom"/>
</dbReference>
<dbReference type="InterPro" id="IPR011006">
    <property type="entry name" value="CheY-like_superfamily"/>
</dbReference>
<evidence type="ECO:0000256" key="11">
    <source>
        <dbReference type="ARBA" id="ARBA00023136"/>
    </source>
</evidence>
<dbReference type="PROSITE" id="PS50109">
    <property type="entry name" value="HIS_KIN"/>
    <property type="match status" value="1"/>
</dbReference>
<dbReference type="Gene3D" id="1.20.120.160">
    <property type="entry name" value="HPT domain"/>
    <property type="match status" value="1"/>
</dbReference>
<gene>
    <name evidence="20" type="ORF">AAGS29_02140</name>
</gene>
<name>A0ABU9UPC8_9GAMM</name>
<dbReference type="EMBL" id="JBCHKU010000002">
    <property type="protein sequence ID" value="MEM6247411.1"/>
    <property type="molecule type" value="Genomic_DNA"/>
</dbReference>
<dbReference type="SMART" id="SM00388">
    <property type="entry name" value="HisKA"/>
    <property type="match status" value="1"/>
</dbReference>
<dbReference type="SUPFAM" id="SSF55874">
    <property type="entry name" value="ATPase domain of HSP90 chaperone/DNA topoisomerase II/histidine kinase"/>
    <property type="match status" value="1"/>
</dbReference>
<evidence type="ECO:0000259" key="19">
    <source>
        <dbReference type="PROSITE" id="PS50894"/>
    </source>
</evidence>
<dbReference type="PROSITE" id="PS50112">
    <property type="entry name" value="PAS"/>
    <property type="match status" value="3"/>
</dbReference>
<comment type="catalytic activity">
    <reaction evidence="1">
        <text>ATP + protein L-histidine = ADP + protein N-phospho-L-histidine.</text>
        <dbReference type="EC" id="2.7.13.3"/>
    </reaction>
</comment>
<dbReference type="PROSITE" id="PS50839">
    <property type="entry name" value="CHASE"/>
    <property type="match status" value="1"/>
</dbReference>
<protein>
    <recommendedName>
        <fullName evidence="3">histidine kinase</fullName>
        <ecNumber evidence="3">2.7.13.3</ecNumber>
    </recommendedName>
</protein>
<evidence type="ECO:0000259" key="14">
    <source>
        <dbReference type="PROSITE" id="PS50109"/>
    </source>
</evidence>
<keyword evidence="5 13" id="KW-0597">Phosphoprotein</keyword>
<dbReference type="Gene3D" id="3.40.50.2300">
    <property type="match status" value="2"/>
</dbReference>
<dbReference type="SMART" id="SM00387">
    <property type="entry name" value="HATPase_c"/>
    <property type="match status" value="1"/>
</dbReference>
<dbReference type="Gene3D" id="3.30.450.350">
    <property type="entry name" value="CHASE domain"/>
    <property type="match status" value="1"/>
</dbReference>
<dbReference type="InterPro" id="IPR003594">
    <property type="entry name" value="HATPase_dom"/>
</dbReference>
<dbReference type="InterPro" id="IPR036641">
    <property type="entry name" value="HPT_dom_sf"/>
</dbReference>
<evidence type="ECO:0000256" key="4">
    <source>
        <dbReference type="ARBA" id="ARBA00022475"/>
    </source>
</evidence>
<feature type="domain" description="PAC" evidence="17">
    <location>
        <begin position="836"/>
        <end position="888"/>
    </location>
</feature>
<dbReference type="SMART" id="SM00086">
    <property type="entry name" value="PAC"/>
    <property type="match status" value="4"/>
</dbReference>
<keyword evidence="4" id="KW-1003">Cell membrane</keyword>
<keyword evidence="8" id="KW-0067">ATP-binding</keyword>
<dbReference type="Pfam" id="PF00512">
    <property type="entry name" value="HisKA"/>
    <property type="match status" value="1"/>
</dbReference>
<feature type="domain" description="PAS" evidence="16">
    <location>
        <begin position="344"/>
        <end position="390"/>
    </location>
</feature>
<evidence type="ECO:0000313" key="21">
    <source>
        <dbReference type="Proteomes" id="UP001489333"/>
    </source>
</evidence>
<sequence>MLLSMNYKNASKWSLLVLLIGLLLSALFTWLTGRMNAQTIGQALRENTEQISENVLNRITLYQYGLRGARGSILTAGEYGISRASFHRYSLSRDVDQEFPGARGFGFIRRVPNSDEAAFLTRAKNDDWPDFNIRQLTPHSGEKYVIEYIEPIDRNRAAIGLDVASEAHRKAAADAAMLSGEVRLSAPITLVQATGKPLQSFLILQPIYRTISVPKTPQERLAAGYGWSYAPLVTNEVLTGLALNQKMTKLLLSDITQTERPISFFETHPDDASPLSAYSHTLTKEIFGRKWQVEVIAYPAFIQSLHLNQPSLVLLSGSLLSLLLAAFIAIWSISLQRKQQVQLEQARRASMLEHSLDAIISYDLTGNITSWNQGAEEIFGYTQTDVIGHSSCDLIIPPSIVLEEQVLFAEVFSGKTVLNQISTHQRQNGSHVSTSTTSLPIYDEDSAIVGLSQTIRDITAQQEAERYILSLNARLEQEVTKRTNALQQALLENQTLLDTINQQLLYSATDPNGVILEVNDNFCHVSGYSRKQLLGETHAILNSGEHDAAFWRTMWTQIKSGLSWHGEICNRDRHQMLKWFDTVIGPVFNENGNIERFVALRTDITERKLAQIEKNKLGSLLTNVLDAASEMSIIATDKKGVITIFNRGAEQLLGYAAVDMIGLSTPAPLHLPEEVAARSAELSSEYGEDIQGFDVFVYKARTLGSETRTWTYVRKDTSQCQVSLSVTAMLDNVGEIIGYLGIAIDISQVLQQQKALITASNHLSKAAEVAKLGIWSWDLRDNSLEWNERMFAIYDQPLSLQDIGLTYEHWRMRIHSDDIDFAEAKLKAAVEEKDQYDPIFRVVRTDGTIRYVQAGAQIERDVTGQVTKVIGINLDITEQRQLEETLREAKHEADAANAAKSAFLANMSHEIRTPMNAVLGMLQLMQHTSMSVQQQDYVTKTQTAAKSLLGLLNDILDFSKIDAGKLTLDLHPCSIELLMRDLAIVLSGNHGNKNVEVMFDLDPALPAWLLADQLRLQQILVNLAGNALKFTRHGQVTVTMECLRHEANTVTVQISISDTGIGISEEQIERIFTGFEQAESSTSRRFGGTGLGLAISKKLVELMGGQLNVTSRVGVGSRFWFDVTFCVMEVEATQAIDLSGYHILIVDDNELTVEILHKILTDFGCSAETASGGYQALEKVKQANINARPFDVVLMDWRMPDLDGLQTADLICNSHSDSPIPLIVMLTAYGHEVISESQHIKNVPFVNFLTKPVTSQILAEAIINAIEGKTMTVNPTPHSQRRLSTLAILVVEDNQLNRQVIDELLSYEGANVQLANGGVEGVFQVLESGNVFDIVIMDIQMPDMDGLAATRLIRADSRFAELPILAMTANASQSDKQDCFDAGMNDHVGKPIDMQILLPSILRLVGQEEAPSLAQQHQPAELQVPLDDMPLLDDIKLILRRFGGNQAFFQKMAKGFAPEMLKQLNLFKQSTKVFEYATAAAVGHGIKGLASNFGALRLAAYAAFLEKQLKQNDLEFIEIKVWTEQLELLINESTQQLSTYIPQPESTVLAQDKMTQAIDSQALMPSAWTELNALMLLLKANNLEAMTFVDRLIKKLPHHPQWITLQGQVQALEFDKASDTLRIIMLENKSCILRKSSRKPIA</sequence>
<evidence type="ECO:0000259" key="16">
    <source>
        <dbReference type="PROSITE" id="PS50112"/>
    </source>
</evidence>
<dbReference type="CDD" id="cd00082">
    <property type="entry name" value="HisKA"/>
    <property type="match status" value="1"/>
</dbReference>
<feature type="domain" description="PAS" evidence="16">
    <location>
        <begin position="617"/>
        <end position="674"/>
    </location>
</feature>
<dbReference type="Pfam" id="PF13426">
    <property type="entry name" value="PAS_9"/>
    <property type="match status" value="2"/>
</dbReference>
<dbReference type="PROSITE" id="PS50110">
    <property type="entry name" value="RESPONSE_REGULATORY"/>
    <property type="match status" value="2"/>
</dbReference>
<dbReference type="InterPro" id="IPR005467">
    <property type="entry name" value="His_kinase_dom"/>
</dbReference>
<dbReference type="InterPro" id="IPR000700">
    <property type="entry name" value="PAS-assoc_C"/>
</dbReference>
<dbReference type="SMART" id="SM01079">
    <property type="entry name" value="CHASE"/>
    <property type="match status" value="1"/>
</dbReference>
<dbReference type="InterPro" id="IPR001610">
    <property type="entry name" value="PAC"/>
</dbReference>
<dbReference type="InterPro" id="IPR004358">
    <property type="entry name" value="Sig_transdc_His_kin-like_C"/>
</dbReference>
<dbReference type="SUPFAM" id="SSF47384">
    <property type="entry name" value="Homodimeric domain of signal transducing histidine kinase"/>
    <property type="match status" value="1"/>
</dbReference>
<evidence type="ECO:0000256" key="3">
    <source>
        <dbReference type="ARBA" id="ARBA00012438"/>
    </source>
</evidence>
<dbReference type="PANTHER" id="PTHR45339">
    <property type="entry name" value="HYBRID SIGNAL TRANSDUCTION HISTIDINE KINASE J"/>
    <property type="match status" value="1"/>
</dbReference>
<organism evidence="20 21">
    <name type="scientific">Shewanella vaxholmensis</name>
    <dbReference type="NCBI Taxonomy" id="3063535"/>
    <lineage>
        <taxon>Bacteria</taxon>
        <taxon>Pseudomonadati</taxon>
        <taxon>Pseudomonadota</taxon>
        <taxon>Gammaproteobacteria</taxon>
        <taxon>Alteromonadales</taxon>
        <taxon>Shewanellaceae</taxon>
        <taxon>Shewanella</taxon>
    </lineage>
</organism>
<dbReference type="CDD" id="cd00130">
    <property type="entry name" value="PAS"/>
    <property type="match status" value="4"/>
</dbReference>